<dbReference type="EC" id="4.2.1.20" evidence="9"/>
<comment type="function">
    <text evidence="1 9">The alpha subunit is responsible for the aldol cleavage of indoleglycerol phosphate to indole and glyceraldehyde 3-phosphate.</text>
</comment>
<comment type="pathway">
    <text evidence="2 9">Amino-acid biosynthesis; L-tryptophan biosynthesis; L-tryptophan from chorismate: step 5/5.</text>
</comment>
<dbReference type="PANTHER" id="PTHR43406:SF1">
    <property type="entry name" value="TRYPTOPHAN SYNTHASE ALPHA CHAIN, CHLOROPLASTIC"/>
    <property type="match status" value="1"/>
</dbReference>
<feature type="active site" description="Proton acceptor" evidence="9">
    <location>
        <position position="60"/>
    </location>
</feature>
<organism evidence="11 12">
    <name type="scientific">Acidaminobacter hydrogenoformans DSM 2784</name>
    <dbReference type="NCBI Taxonomy" id="1120920"/>
    <lineage>
        <taxon>Bacteria</taxon>
        <taxon>Bacillati</taxon>
        <taxon>Bacillota</taxon>
        <taxon>Clostridia</taxon>
        <taxon>Peptostreptococcales</taxon>
        <taxon>Acidaminobacteraceae</taxon>
        <taxon>Acidaminobacter</taxon>
    </lineage>
</organism>
<evidence type="ECO:0000313" key="11">
    <source>
        <dbReference type="EMBL" id="SCZ76563.1"/>
    </source>
</evidence>
<protein>
    <recommendedName>
        <fullName evidence="9">Tryptophan synthase alpha chain</fullName>
        <ecNumber evidence="9">4.2.1.20</ecNumber>
    </recommendedName>
</protein>
<comment type="subunit">
    <text evidence="3 9">Tetramer of two alpha and two beta chains.</text>
</comment>
<dbReference type="AlphaFoldDB" id="A0A1G5RR59"/>
<dbReference type="HAMAP" id="MF_00131">
    <property type="entry name" value="Trp_synth_alpha"/>
    <property type="match status" value="1"/>
</dbReference>
<dbReference type="CDD" id="cd04724">
    <property type="entry name" value="Tryptophan_synthase_alpha"/>
    <property type="match status" value="1"/>
</dbReference>
<evidence type="ECO:0000256" key="4">
    <source>
        <dbReference type="ARBA" id="ARBA00022605"/>
    </source>
</evidence>
<comment type="similarity">
    <text evidence="9 10">Belongs to the TrpA family.</text>
</comment>
<evidence type="ECO:0000256" key="2">
    <source>
        <dbReference type="ARBA" id="ARBA00004733"/>
    </source>
</evidence>
<dbReference type="Proteomes" id="UP000199208">
    <property type="component" value="Unassembled WGS sequence"/>
</dbReference>
<keyword evidence="12" id="KW-1185">Reference proteome</keyword>
<evidence type="ECO:0000256" key="10">
    <source>
        <dbReference type="RuleBase" id="RU003662"/>
    </source>
</evidence>
<dbReference type="InterPro" id="IPR018204">
    <property type="entry name" value="Trp_synthase_alpha_AS"/>
</dbReference>
<sequence>MNRIDATFEALRGRGEKALIAFVTAGDPDMGTTEALVKEMVARGADLVELGVPFSDPMAEGPIIQAASARALEAGATLPGIFDLVARLRGGTVAKTPLLLMMYLNCILHYGKDRFFEACARVGIDGVIVPDLPYGEQVEISGEARAHGVHLISLVAPTSRDRIDAIAENSEGFLYCVSSLGVTGTRAAFATDFDAFFGEIRKHAKIPTAVGFGISSPAQAKALAGYADGVIVGSAVVDIVAQHGTDAVAPVGTFIEALKDAIRG</sequence>
<keyword evidence="6 9" id="KW-0057">Aromatic amino acid biosynthesis</keyword>
<evidence type="ECO:0000256" key="6">
    <source>
        <dbReference type="ARBA" id="ARBA00023141"/>
    </source>
</evidence>
<evidence type="ECO:0000256" key="7">
    <source>
        <dbReference type="ARBA" id="ARBA00023239"/>
    </source>
</evidence>
<dbReference type="PANTHER" id="PTHR43406">
    <property type="entry name" value="TRYPTOPHAN SYNTHASE, ALPHA CHAIN"/>
    <property type="match status" value="1"/>
</dbReference>
<proteinExistence type="inferred from homology"/>
<evidence type="ECO:0000256" key="8">
    <source>
        <dbReference type="ARBA" id="ARBA00049047"/>
    </source>
</evidence>
<evidence type="ECO:0000256" key="3">
    <source>
        <dbReference type="ARBA" id="ARBA00011270"/>
    </source>
</evidence>
<dbReference type="Gene3D" id="3.20.20.70">
    <property type="entry name" value="Aldolase class I"/>
    <property type="match status" value="1"/>
</dbReference>
<dbReference type="STRING" id="1120920.SAMN03080599_00303"/>
<keyword evidence="7 9" id="KW-0456">Lyase</keyword>
<dbReference type="InterPro" id="IPR002028">
    <property type="entry name" value="Trp_synthase_suA"/>
</dbReference>
<evidence type="ECO:0000256" key="9">
    <source>
        <dbReference type="HAMAP-Rule" id="MF_00131"/>
    </source>
</evidence>
<dbReference type="Pfam" id="PF00290">
    <property type="entry name" value="Trp_syntA"/>
    <property type="match status" value="1"/>
</dbReference>
<dbReference type="PROSITE" id="PS00167">
    <property type="entry name" value="TRP_SYNTHASE_ALPHA"/>
    <property type="match status" value="1"/>
</dbReference>
<dbReference type="EMBL" id="FMWL01000001">
    <property type="protein sequence ID" value="SCZ76563.1"/>
    <property type="molecule type" value="Genomic_DNA"/>
</dbReference>
<evidence type="ECO:0000313" key="12">
    <source>
        <dbReference type="Proteomes" id="UP000199208"/>
    </source>
</evidence>
<dbReference type="NCBIfam" id="TIGR00262">
    <property type="entry name" value="trpA"/>
    <property type="match status" value="1"/>
</dbReference>
<name>A0A1G5RR59_9FIRM</name>
<dbReference type="FunFam" id="3.20.20.70:FF:000037">
    <property type="entry name" value="Tryptophan synthase alpha chain"/>
    <property type="match status" value="1"/>
</dbReference>
<reference evidence="11 12" key="1">
    <citation type="submission" date="2016-10" db="EMBL/GenBank/DDBJ databases">
        <authorList>
            <person name="de Groot N.N."/>
        </authorList>
    </citation>
    <scope>NUCLEOTIDE SEQUENCE [LARGE SCALE GENOMIC DNA]</scope>
    <source>
        <strain evidence="11 12">DSM 2784</strain>
    </source>
</reference>
<dbReference type="GO" id="GO:0004834">
    <property type="term" value="F:tryptophan synthase activity"/>
    <property type="evidence" value="ECO:0007669"/>
    <property type="project" value="UniProtKB-UniRule"/>
</dbReference>
<gene>
    <name evidence="9" type="primary">trpA</name>
    <name evidence="11" type="ORF">SAMN03080599_00303</name>
</gene>
<dbReference type="InterPro" id="IPR011060">
    <property type="entry name" value="RibuloseP-bd_barrel"/>
</dbReference>
<dbReference type="UniPathway" id="UPA00035">
    <property type="reaction ID" value="UER00044"/>
</dbReference>
<evidence type="ECO:0000256" key="1">
    <source>
        <dbReference type="ARBA" id="ARBA00003365"/>
    </source>
</evidence>
<keyword evidence="4 9" id="KW-0028">Amino-acid biosynthesis</keyword>
<keyword evidence="5 9" id="KW-0822">Tryptophan biosynthesis</keyword>
<feature type="active site" description="Proton acceptor" evidence="9">
    <location>
        <position position="49"/>
    </location>
</feature>
<evidence type="ECO:0000256" key="5">
    <source>
        <dbReference type="ARBA" id="ARBA00022822"/>
    </source>
</evidence>
<comment type="catalytic activity">
    <reaction evidence="8 9">
        <text>(1S,2R)-1-C-(indol-3-yl)glycerol 3-phosphate + L-serine = D-glyceraldehyde 3-phosphate + L-tryptophan + H2O</text>
        <dbReference type="Rhea" id="RHEA:10532"/>
        <dbReference type="ChEBI" id="CHEBI:15377"/>
        <dbReference type="ChEBI" id="CHEBI:33384"/>
        <dbReference type="ChEBI" id="CHEBI:57912"/>
        <dbReference type="ChEBI" id="CHEBI:58866"/>
        <dbReference type="ChEBI" id="CHEBI:59776"/>
        <dbReference type="EC" id="4.2.1.20"/>
    </reaction>
</comment>
<accession>A0A1G5RR59</accession>
<dbReference type="GO" id="GO:0005829">
    <property type="term" value="C:cytosol"/>
    <property type="evidence" value="ECO:0007669"/>
    <property type="project" value="TreeGrafter"/>
</dbReference>
<dbReference type="InterPro" id="IPR013785">
    <property type="entry name" value="Aldolase_TIM"/>
</dbReference>
<dbReference type="SUPFAM" id="SSF51366">
    <property type="entry name" value="Ribulose-phoshate binding barrel"/>
    <property type="match status" value="1"/>
</dbReference>
<dbReference type="RefSeq" id="WP_092589111.1">
    <property type="nucleotide sequence ID" value="NZ_FMWL01000001.1"/>
</dbReference>
<dbReference type="OrthoDB" id="9804578at2"/>